<reference evidence="2 3" key="1">
    <citation type="submission" date="2020-07" db="EMBL/GenBank/DDBJ databases">
        <title>Comparative genomics of pyrophilous fungi reveals a link between fire events and developmental genes.</title>
        <authorList>
            <consortium name="DOE Joint Genome Institute"/>
            <person name="Steindorff A.S."/>
            <person name="Carver A."/>
            <person name="Calhoun S."/>
            <person name="Stillman K."/>
            <person name="Liu H."/>
            <person name="Lipzen A."/>
            <person name="Pangilinan J."/>
            <person name="Labutti K."/>
            <person name="Bruns T.D."/>
            <person name="Grigoriev I.V."/>
        </authorList>
    </citation>
    <scope>NUCLEOTIDE SEQUENCE [LARGE SCALE GENOMIC DNA]</scope>
    <source>
        <strain evidence="2 3">CBS 144469</strain>
    </source>
</reference>
<dbReference type="Pfam" id="PF20236">
    <property type="entry name" value="DUF6593"/>
    <property type="match status" value="1"/>
</dbReference>
<dbReference type="EMBL" id="JACGCI010000084">
    <property type="protein sequence ID" value="KAF6747174.1"/>
    <property type="molecule type" value="Genomic_DNA"/>
</dbReference>
<name>A0A8H6HHK0_9AGAR</name>
<dbReference type="InterPro" id="IPR046528">
    <property type="entry name" value="DUF6593"/>
</dbReference>
<sequence>MSADSSTETITLTFEPDNPCNSFISDDSTGEHLYTVVTQHGDETITKLTNAESGEQLAQWLWKDVRSDVFTLGNTKPQPSSAWLRKSMVPFKDTVHFKDLNGRNFKWKNCAPGLSLELYSDTDKKHPIAVWKKSYRYKDIKSSEQVYDPATLTVTGLGLEILDLVVISFCMLEKNRRINENGTVSVASSFAIPLVVVAGC</sequence>
<dbReference type="OrthoDB" id="3256331at2759"/>
<feature type="domain" description="DUF6593" evidence="1">
    <location>
        <begin position="17"/>
        <end position="177"/>
    </location>
</feature>
<evidence type="ECO:0000259" key="1">
    <source>
        <dbReference type="Pfam" id="PF20236"/>
    </source>
</evidence>
<comment type="caution">
    <text evidence="2">The sequence shown here is derived from an EMBL/GenBank/DDBJ whole genome shotgun (WGS) entry which is preliminary data.</text>
</comment>
<protein>
    <recommendedName>
        <fullName evidence="1">DUF6593 domain-containing protein</fullName>
    </recommendedName>
</protein>
<evidence type="ECO:0000313" key="2">
    <source>
        <dbReference type="EMBL" id="KAF6747174.1"/>
    </source>
</evidence>
<keyword evidence="3" id="KW-1185">Reference proteome</keyword>
<accession>A0A8H6HHK0</accession>
<gene>
    <name evidence="2" type="ORF">DFP72DRAFT_972787</name>
</gene>
<dbReference type="AlphaFoldDB" id="A0A8H6HHK0"/>
<evidence type="ECO:0000313" key="3">
    <source>
        <dbReference type="Proteomes" id="UP000521943"/>
    </source>
</evidence>
<proteinExistence type="predicted"/>
<organism evidence="2 3">
    <name type="scientific">Ephemerocybe angulata</name>
    <dbReference type="NCBI Taxonomy" id="980116"/>
    <lineage>
        <taxon>Eukaryota</taxon>
        <taxon>Fungi</taxon>
        <taxon>Dikarya</taxon>
        <taxon>Basidiomycota</taxon>
        <taxon>Agaricomycotina</taxon>
        <taxon>Agaricomycetes</taxon>
        <taxon>Agaricomycetidae</taxon>
        <taxon>Agaricales</taxon>
        <taxon>Agaricineae</taxon>
        <taxon>Psathyrellaceae</taxon>
        <taxon>Ephemerocybe</taxon>
    </lineage>
</organism>
<dbReference type="Proteomes" id="UP000521943">
    <property type="component" value="Unassembled WGS sequence"/>
</dbReference>